<gene>
    <name evidence="1" type="ORF">glysoja_029122</name>
</gene>
<dbReference type="SUPFAM" id="SSF48264">
    <property type="entry name" value="Cytochrome P450"/>
    <property type="match status" value="1"/>
</dbReference>
<reference evidence="1" key="1">
    <citation type="submission" date="2014-07" db="EMBL/GenBank/DDBJ databases">
        <title>Identification of a novel salt tolerance gene in wild soybean by whole-genome sequencing.</title>
        <authorList>
            <person name="Lam H.-M."/>
            <person name="Qi X."/>
            <person name="Li M.-W."/>
            <person name="Liu X."/>
            <person name="Xie M."/>
            <person name="Ni M."/>
            <person name="Xu X."/>
        </authorList>
    </citation>
    <scope>NUCLEOTIDE SEQUENCE [LARGE SCALE GENOMIC DNA]</scope>
    <source>
        <tissue evidence="1">Root</tissue>
    </source>
</reference>
<evidence type="ECO:0000313" key="1">
    <source>
        <dbReference type="EMBL" id="KHN17814.1"/>
    </source>
</evidence>
<organism evidence="1">
    <name type="scientific">Glycine soja</name>
    <name type="common">Wild soybean</name>
    <dbReference type="NCBI Taxonomy" id="3848"/>
    <lineage>
        <taxon>Eukaryota</taxon>
        <taxon>Viridiplantae</taxon>
        <taxon>Streptophyta</taxon>
        <taxon>Embryophyta</taxon>
        <taxon>Tracheophyta</taxon>
        <taxon>Spermatophyta</taxon>
        <taxon>Magnoliopsida</taxon>
        <taxon>eudicotyledons</taxon>
        <taxon>Gunneridae</taxon>
        <taxon>Pentapetalae</taxon>
        <taxon>rosids</taxon>
        <taxon>fabids</taxon>
        <taxon>Fabales</taxon>
        <taxon>Fabaceae</taxon>
        <taxon>Papilionoideae</taxon>
        <taxon>50 kb inversion clade</taxon>
        <taxon>NPAAA clade</taxon>
        <taxon>indigoferoid/millettioid clade</taxon>
        <taxon>Phaseoleae</taxon>
        <taxon>Glycine</taxon>
        <taxon>Glycine subgen. Soja</taxon>
    </lineage>
</organism>
<dbReference type="Proteomes" id="UP000053555">
    <property type="component" value="Unassembled WGS sequence"/>
</dbReference>
<name>A0A0B2QCX2_GLYSO</name>
<dbReference type="EMBL" id="KN660222">
    <property type="protein sequence ID" value="KHN17814.1"/>
    <property type="molecule type" value="Genomic_DNA"/>
</dbReference>
<dbReference type="AlphaFoldDB" id="A0A0B2QCX2"/>
<sequence>MIGMLVIRVPLRSQARTMFYDLKRYFLKKTLKFSIQTYSKKFDAFLTSIIEEHNSSSKNEKHKNLLSILLSLKDERDDHGNHLTDTEIKALLRHYMKY</sequence>
<dbReference type="GO" id="GO:0020037">
    <property type="term" value="F:heme binding"/>
    <property type="evidence" value="ECO:0007669"/>
    <property type="project" value="InterPro"/>
</dbReference>
<dbReference type="InterPro" id="IPR036396">
    <property type="entry name" value="Cyt_P450_sf"/>
</dbReference>
<dbReference type="GO" id="GO:0005506">
    <property type="term" value="F:iron ion binding"/>
    <property type="evidence" value="ECO:0007669"/>
    <property type="project" value="InterPro"/>
</dbReference>
<keyword evidence="1" id="KW-0503">Monooxygenase</keyword>
<keyword evidence="1" id="KW-0560">Oxidoreductase</keyword>
<dbReference type="Pfam" id="PF00067">
    <property type="entry name" value="p450"/>
    <property type="match status" value="1"/>
</dbReference>
<dbReference type="GO" id="GO:0004497">
    <property type="term" value="F:monooxygenase activity"/>
    <property type="evidence" value="ECO:0007669"/>
    <property type="project" value="UniProtKB-KW"/>
</dbReference>
<dbReference type="GO" id="GO:0016705">
    <property type="term" value="F:oxidoreductase activity, acting on paired donors, with incorporation or reduction of molecular oxygen"/>
    <property type="evidence" value="ECO:0007669"/>
    <property type="project" value="InterPro"/>
</dbReference>
<dbReference type="InterPro" id="IPR001128">
    <property type="entry name" value="Cyt_P450"/>
</dbReference>
<dbReference type="Gene3D" id="1.10.630.10">
    <property type="entry name" value="Cytochrome P450"/>
    <property type="match status" value="1"/>
</dbReference>
<proteinExistence type="predicted"/>
<accession>A0A0B2QCX2</accession>
<protein>
    <submittedName>
        <fullName evidence="1">Flavonoid 3'-monooxygenase</fullName>
        <ecNumber evidence="1">1.14.13.21</ecNumber>
    </submittedName>
</protein>
<dbReference type="EC" id="1.14.13.21" evidence="1"/>